<evidence type="ECO:0000313" key="2">
    <source>
        <dbReference type="Proteomes" id="UP000249066"/>
    </source>
</evidence>
<dbReference type="Proteomes" id="UP000249066">
    <property type="component" value="Unassembled WGS sequence"/>
</dbReference>
<accession>A0A2W5A120</accession>
<dbReference type="InterPro" id="IPR027396">
    <property type="entry name" value="DsrEFH-like"/>
</dbReference>
<dbReference type="AlphaFoldDB" id="A0A2W5A120"/>
<reference evidence="1 2" key="1">
    <citation type="submission" date="2017-08" db="EMBL/GenBank/DDBJ databases">
        <title>Infants hospitalized years apart are colonized by the same room-sourced microbial strains.</title>
        <authorList>
            <person name="Brooks B."/>
            <person name="Olm M.R."/>
            <person name="Firek B.A."/>
            <person name="Baker R."/>
            <person name="Thomas B.C."/>
            <person name="Morowitz M.J."/>
            <person name="Banfield J.F."/>
        </authorList>
    </citation>
    <scope>NUCLEOTIDE SEQUENCE [LARGE SCALE GENOMIC DNA]</scope>
    <source>
        <strain evidence="1">S2_018_000_R2_101</strain>
    </source>
</reference>
<organism evidence="1 2">
    <name type="scientific">Sphingomonas sanxanigenens</name>
    <dbReference type="NCBI Taxonomy" id="397260"/>
    <lineage>
        <taxon>Bacteria</taxon>
        <taxon>Pseudomonadati</taxon>
        <taxon>Pseudomonadota</taxon>
        <taxon>Alphaproteobacteria</taxon>
        <taxon>Sphingomonadales</taxon>
        <taxon>Sphingomonadaceae</taxon>
        <taxon>Sphingomonas</taxon>
    </lineage>
</organism>
<dbReference type="EMBL" id="QFNN01000096">
    <property type="protein sequence ID" value="PZO88273.1"/>
    <property type="molecule type" value="Genomic_DNA"/>
</dbReference>
<dbReference type="Gene3D" id="3.40.1260.10">
    <property type="entry name" value="DsrEFH-like"/>
    <property type="match status" value="1"/>
</dbReference>
<dbReference type="SUPFAM" id="SSF75169">
    <property type="entry name" value="DsrEFH-like"/>
    <property type="match status" value="1"/>
</dbReference>
<gene>
    <name evidence="1" type="ORF">DI623_13010</name>
</gene>
<evidence type="ECO:0000313" key="1">
    <source>
        <dbReference type="EMBL" id="PZO88273.1"/>
    </source>
</evidence>
<protein>
    <recommendedName>
        <fullName evidence="3">Peroxiredoxin</fullName>
    </recommendedName>
</protein>
<name>A0A2W5A120_9SPHN</name>
<proteinExistence type="predicted"/>
<sequence length="103" mass="10342">MLVQGLTIIVATGDAERFAAALAIASASAALGARTRLYLHEGAVARLGDADLSDALALDVAIIACQTGLAAAGIDLSTLDRRIAAGGLVSLLAALDDDRLLTI</sequence>
<evidence type="ECO:0008006" key="3">
    <source>
        <dbReference type="Google" id="ProtNLM"/>
    </source>
</evidence>
<comment type="caution">
    <text evidence="1">The sequence shown here is derived from an EMBL/GenBank/DDBJ whole genome shotgun (WGS) entry which is preliminary data.</text>
</comment>